<keyword evidence="1" id="KW-0812">Transmembrane</keyword>
<gene>
    <name evidence="2" type="ORF">Hgul01_04703</name>
</gene>
<proteinExistence type="predicted"/>
<comment type="caution">
    <text evidence="2">The sequence shown here is derived from an EMBL/GenBank/DDBJ whole genome shotgun (WGS) entry which is preliminary data.</text>
</comment>
<dbReference type="RefSeq" id="WP_345724476.1">
    <property type="nucleotide sequence ID" value="NZ_BAABRU010000026.1"/>
</dbReference>
<evidence type="ECO:0000313" key="3">
    <source>
        <dbReference type="Proteomes" id="UP001428290"/>
    </source>
</evidence>
<evidence type="ECO:0000256" key="1">
    <source>
        <dbReference type="SAM" id="Phobius"/>
    </source>
</evidence>
<reference evidence="2 3" key="1">
    <citation type="submission" date="2024-02" db="EMBL/GenBank/DDBJ databases">
        <title>Herpetosiphon gulosus NBRC 112829.</title>
        <authorList>
            <person name="Ichikawa N."/>
            <person name="Katano-Makiyama Y."/>
            <person name="Hidaka K."/>
        </authorList>
    </citation>
    <scope>NUCLEOTIDE SEQUENCE [LARGE SCALE GENOMIC DNA]</scope>
    <source>
        <strain evidence="2 3">NBRC 112829</strain>
    </source>
</reference>
<dbReference type="EMBL" id="BAABRU010000026">
    <property type="protein sequence ID" value="GAA5530879.1"/>
    <property type="molecule type" value="Genomic_DNA"/>
</dbReference>
<sequence>MSRATHSTAEWISLVISIGLLSCLVGLIGWLWATEGDQPAQFRLEMGEVRQIEQQFYLDVTVHNDGDRAAAAVEIIGAVDEQTSNVTLDLLPGHAEQTVTLIFNRDPQLAKIAVVGYSEP</sequence>
<keyword evidence="3" id="KW-1185">Reference proteome</keyword>
<keyword evidence="1" id="KW-0472">Membrane</keyword>
<dbReference type="Proteomes" id="UP001428290">
    <property type="component" value="Unassembled WGS sequence"/>
</dbReference>
<evidence type="ECO:0000313" key="2">
    <source>
        <dbReference type="EMBL" id="GAA5530879.1"/>
    </source>
</evidence>
<evidence type="ECO:0008006" key="4">
    <source>
        <dbReference type="Google" id="ProtNLM"/>
    </source>
</evidence>
<name>A0ABP9X660_9CHLR</name>
<protein>
    <recommendedName>
        <fullName evidence="4">TIGR02588 family protein</fullName>
    </recommendedName>
</protein>
<accession>A0ABP9X660</accession>
<keyword evidence="1" id="KW-1133">Transmembrane helix</keyword>
<dbReference type="PROSITE" id="PS51257">
    <property type="entry name" value="PROKAR_LIPOPROTEIN"/>
    <property type="match status" value="1"/>
</dbReference>
<feature type="transmembrane region" description="Helical" evidence="1">
    <location>
        <begin position="12"/>
        <end position="33"/>
    </location>
</feature>
<organism evidence="2 3">
    <name type="scientific">Herpetosiphon gulosus</name>
    <dbReference type="NCBI Taxonomy" id="1973496"/>
    <lineage>
        <taxon>Bacteria</taxon>
        <taxon>Bacillati</taxon>
        <taxon>Chloroflexota</taxon>
        <taxon>Chloroflexia</taxon>
        <taxon>Herpetosiphonales</taxon>
        <taxon>Herpetosiphonaceae</taxon>
        <taxon>Herpetosiphon</taxon>
    </lineage>
</organism>